<dbReference type="RefSeq" id="WP_102596783.1">
    <property type="nucleotide sequence ID" value="NZ_CP168206.1"/>
</dbReference>
<evidence type="ECO:0000256" key="1">
    <source>
        <dbReference type="SAM" id="MobiDB-lite"/>
    </source>
</evidence>
<dbReference type="EMBL" id="LR861807">
    <property type="protein sequence ID" value="CAD1788542.1"/>
    <property type="molecule type" value="Genomic_DNA"/>
</dbReference>
<feature type="compositionally biased region" description="Pro residues" evidence="1">
    <location>
        <begin position="24"/>
        <end position="57"/>
    </location>
</feature>
<dbReference type="Proteomes" id="UP000514411">
    <property type="component" value="Chromosome"/>
</dbReference>
<gene>
    <name evidence="3" type="ORF">XSP_000951</name>
    <name evidence="2" type="ORF">XSP_000963</name>
</gene>
<dbReference type="EMBL" id="LR824643">
    <property type="protein sequence ID" value="CAD0317066.1"/>
    <property type="molecule type" value="Genomic_DNA"/>
</dbReference>
<organism evidence="2">
    <name type="scientific">Xanthomonas campestris pv. juglandis</name>
    <name type="common">Xanthomonas arboricola pv. juglandis</name>
    <dbReference type="NCBI Taxonomy" id="195709"/>
    <lineage>
        <taxon>Bacteria</taxon>
        <taxon>Pseudomonadati</taxon>
        <taxon>Pseudomonadota</taxon>
        <taxon>Gammaproteobacteria</taxon>
        <taxon>Lysobacterales</taxon>
        <taxon>Lysobacteraceae</taxon>
        <taxon>Xanthomonas</taxon>
    </lineage>
</organism>
<evidence type="ECO:0000313" key="4">
    <source>
        <dbReference type="Proteomes" id="UP000514411"/>
    </source>
</evidence>
<sequence length="186" mass="19312">MRELTKEELQLVAGAAAAADVDPSEPPTEIPPIVVNPPSEPPTFPPPLPPENPPPPTGGGGGGGGDGGAETVTGDSWEYKDSAELDGSGVAKASQSWINPDHNLAFNVSESVNLTDGSWNLAGSGSFTWNGSTYSLAMNTDQFSISGLNASYSYDWGTGLKFDFTVKYDTATNQYSGQATLTVPTP</sequence>
<proteinExistence type="predicted"/>
<name>A0A2N7V278_XANCJ</name>
<dbReference type="OrthoDB" id="9985541at2"/>
<accession>A0A2N7V278</accession>
<evidence type="ECO:0000313" key="3">
    <source>
        <dbReference type="EMBL" id="CAD1788542.1"/>
    </source>
</evidence>
<evidence type="ECO:0000313" key="2">
    <source>
        <dbReference type="EMBL" id="CAD0317066.1"/>
    </source>
</evidence>
<reference evidence="2 4" key="1">
    <citation type="submission" date="2020-07" db="EMBL/GenBank/DDBJ databases">
        <authorList>
            <person name="Teixeira M."/>
        </authorList>
    </citation>
    <scope>NUCLEOTIDE SEQUENCE</scope>
    <source>
        <strain evidence="3">3</strain>
        <strain evidence="2">Xanthomonas arboricola pv. juglandis CPBF 427</strain>
    </source>
</reference>
<protein>
    <submittedName>
        <fullName evidence="2">Uncharacterized protein</fullName>
    </submittedName>
</protein>
<dbReference type="AlphaFoldDB" id="A0A2N7V278"/>
<feature type="compositionally biased region" description="Gly residues" evidence="1">
    <location>
        <begin position="58"/>
        <end position="68"/>
    </location>
</feature>
<feature type="region of interest" description="Disordered" evidence="1">
    <location>
        <begin position="14"/>
        <end position="74"/>
    </location>
</feature>